<proteinExistence type="predicted"/>
<dbReference type="EMBL" id="UINC01002385">
    <property type="protein sequence ID" value="SUZ96128.1"/>
    <property type="molecule type" value="Genomic_DNA"/>
</dbReference>
<evidence type="ECO:0000313" key="1">
    <source>
        <dbReference type="EMBL" id="SUZ96128.1"/>
    </source>
</evidence>
<organism evidence="1">
    <name type="scientific">marine metagenome</name>
    <dbReference type="NCBI Taxonomy" id="408172"/>
    <lineage>
        <taxon>unclassified sequences</taxon>
        <taxon>metagenomes</taxon>
        <taxon>ecological metagenomes</taxon>
    </lineage>
</organism>
<sequence length="33" mass="3603">MMKAPSGLPQKYGRDCQFQLAVAQKHAGSNVLQ</sequence>
<name>A0A381RYJ8_9ZZZZ</name>
<protein>
    <submittedName>
        <fullName evidence="1">Uncharacterized protein</fullName>
    </submittedName>
</protein>
<reference evidence="1" key="1">
    <citation type="submission" date="2018-05" db="EMBL/GenBank/DDBJ databases">
        <authorList>
            <person name="Lanie J.A."/>
            <person name="Ng W.-L."/>
            <person name="Kazmierczak K.M."/>
            <person name="Andrzejewski T.M."/>
            <person name="Davidsen T.M."/>
            <person name="Wayne K.J."/>
            <person name="Tettelin H."/>
            <person name="Glass J.I."/>
            <person name="Rusch D."/>
            <person name="Podicherti R."/>
            <person name="Tsui H.-C.T."/>
            <person name="Winkler M.E."/>
        </authorList>
    </citation>
    <scope>NUCLEOTIDE SEQUENCE</scope>
</reference>
<accession>A0A381RYJ8</accession>
<dbReference type="AlphaFoldDB" id="A0A381RYJ8"/>
<gene>
    <name evidence="1" type="ORF">METZ01_LOCUS48982</name>
</gene>